<dbReference type="Proteomes" id="UP000192578">
    <property type="component" value="Unassembled WGS sequence"/>
</dbReference>
<organism evidence="1 2">
    <name type="scientific">Hypsibius exemplaris</name>
    <name type="common">Freshwater tardigrade</name>
    <dbReference type="NCBI Taxonomy" id="2072580"/>
    <lineage>
        <taxon>Eukaryota</taxon>
        <taxon>Metazoa</taxon>
        <taxon>Ecdysozoa</taxon>
        <taxon>Tardigrada</taxon>
        <taxon>Eutardigrada</taxon>
        <taxon>Parachela</taxon>
        <taxon>Hypsibioidea</taxon>
        <taxon>Hypsibiidae</taxon>
        <taxon>Hypsibius</taxon>
    </lineage>
</organism>
<sequence length="99" mass="11647">MRVPCAQFTKFALERRCFLTIAKTYKFCGDVGRRFRWPDTFDDLVQDDWPNGETIGCFPQNLMLLRNVIIRTSGETDQPFFASFVANCCVLRKQQFRRP</sequence>
<dbReference type="AlphaFoldDB" id="A0A1W0WLJ9"/>
<evidence type="ECO:0000313" key="2">
    <source>
        <dbReference type="Proteomes" id="UP000192578"/>
    </source>
</evidence>
<protein>
    <submittedName>
        <fullName evidence="1">Uncharacterized protein</fullName>
    </submittedName>
</protein>
<reference evidence="2" key="1">
    <citation type="submission" date="2017-01" db="EMBL/GenBank/DDBJ databases">
        <title>Comparative genomics of anhydrobiosis in the tardigrade Hypsibius dujardini.</title>
        <authorList>
            <person name="Yoshida Y."/>
            <person name="Koutsovoulos G."/>
            <person name="Laetsch D."/>
            <person name="Stevens L."/>
            <person name="Kumar S."/>
            <person name="Horikawa D."/>
            <person name="Ishino K."/>
            <person name="Komine S."/>
            <person name="Tomita M."/>
            <person name="Blaxter M."/>
            <person name="Arakawa K."/>
        </authorList>
    </citation>
    <scope>NUCLEOTIDE SEQUENCE [LARGE SCALE GENOMIC DNA]</scope>
    <source>
        <strain evidence="2">Z151</strain>
    </source>
</reference>
<name>A0A1W0WLJ9_HYPEX</name>
<dbReference type="EMBL" id="MTYJ01000079">
    <property type="protein sequence ID" value="OQV16074.1"/>
    <property type="molecule type" value="Genomic_DNA"/>
</dbReference>
<evidence type="ECO:0000313" key="1">
    <source>
        <dbReference type="EMBL" id="OQV16074.1"/>
    </source>
</evidence>
<proteinExistence type="predicted"/>
<accession>A0A1W0WLJ9</accession>
<comment type="caution">
    <text evidence="1">The sequence shown here is derived from an EMBL/GenBank/DDBJ whole genome shotgun (WGS) entry which is preliminary data.</text>
</comment>
<gene>
    <name evidence="1" type="ORF">BV898_09844</name>
</gene>
<keyword evidence="2" id="KW-1185">Reference proteome</keyword>